<dbReference type="EMBL" id="BORC01000002">
    <property type="protein sequence ID" value="GIN61452.1"/>
    <property type="molecule type" value="Genomic_DNA"/>
</dbReference>
<organism evidence="2 3">
    <name type="scientific">Robertmurraya siralis</name>
    <dbReference type="NCBI Taxonomy" id="77777"/>
    <lineage>
        <taxon>Bacteria</taxon>
        <taxon>Bacillati</taxon>
        <taxon>Bacillota</taxon>
        <taxon>Bacilli</taxon>
        <taxon>Bacillales</taxon>
        <taxon>Bacillaceae</taxon>
        <taxon>Robertmurraya</taxon>
    </lineage>
</organism>
<dbReference type="OrthoDB" id="2875147at2"/>
<reference evidence="2" key="1">
    <citation type="submission" date="2021-03" db="EMBL/GenBank/DDBJ databases">
        <title>Antimicrobial resistance genes in bacteria isolated from Japanese honey, and their potential for conferring macrolide and lincosamide resistance in the American foulbrood pathogen Paenibacillus larvae.</title>
        <authorList>
            <person name="Okamoto M."/>
            <person name="Kumagai M."/>
            <person name="Kanamori H."/>
            <person name="Takamatsu D."/>
        </authorList>
    </citation>
    <scope>NUCLEOTIDE SEQUENCE</scope>
    <source>
        <strain evidence="2">J27TS8</strain>
    </source>
</reference>
<comment type="caution">
    <text evidence="2">The sequence shown here is derived from an EMBL/GenBank/DDBJ whole genome shotgun (WGS) entry which is preliminary data.</text>
</comment>
<comment type="caution">
    <text evidence="1">Lacks conserved residue(s) required for the propagation of feature annotation.</text>
</comment>
<name>A0A919WGR1_9BACI</name>
<dbReference type="Gene3D" id="1.20.120.910">
    <property type="entry name" value="DksA, coiled-coil domain"/>
    <property type="match status" value="1"/>
</dbReference>
<keyword evidence="3" id="KW-1185">Reference proteome</keyword>
<accession>A0A919WGR1</accession>
<evidence type="ECO:0008006" key="4">
    <source>
        <dbReference type="Google" id="ProtNLM"/>
    </source>
</evidence>
<dbReference type="PROSITE" id="PS51128">
    <property type="entry name" value="ZF_DKSA_2"/>
    <property type="match status" value="1"/>
</dbReference>
<evidence type="ECO:0000256" key="1">
    <source>
        <dbReference type="PROSITE-ProRule" id="PRU00510"/>
    </source>
</evidence>
<evidence type="ECO:0000313" key="3">
    <source>
        <dbReference type="Proteomes" id="UP000682111"/>
    </source>
</evidence>
<evidence type="ECO:0000313" key="2">
    <source>
        <dbReference type="EMBL" id="GIN61452.1"/>
    </source>
</evidence>
<dbReference type="RefSeq" id="WP_095313038.1">
    <property type="nucleotide sequence ID" value="NZ_BORC01000002.1"/>
</dbReference>
<dbReference type="AlphaFoldDB" id="A0A919WGR1"/>
<sequence>MDANQLRLYSELRIIRNELLASLNKDSSIKPLIEDELRDIDETIRKMESGTFGFCENSGEMIPANYLSIVPTLKSINDVNEISKFYCKPLYH</sequence>
<dbReference type="Proteomes" id="UP000682111">
    <property type="component" value="Unassembled WGS sequence"/>
</dbReference>
<protein>
    <recommendedName>
        <fullName evidence="4">DksA C4-type domain-containing protein</fullName>
    </recommendedName>
</protein>
<proteinExistence type="predicted"/>
<gene>
    <name evidence="2" type="ORF">J27TS8_14450</name>
</gene>